<proteinExistence type="inferred from homology"/>
<feature type="transmembrane region" description="Helical" evidence="9">
    <location>
        <begin position="255"/>
        <end position="273"/>
    </location>
</feature>
<feature type="domain" description="Mff-like" evidence="11">
    <location>
        <begin position="12"/>
        <end position="275"/>
    </location>
</feature>
<name>A0AA35LCS8_9SAUR</name>
<dbReference type="GO" id="GO:0005741">
    <property type="term" value="C:mitochondrial outer membrane"/>
    <property type="evidence" value="ECO:0007669"/>
    <property type="project" value="UniProtKB-SubCell"/>
</dbReference>
<protein>
    <recommendedName>
        <fullName evidence="9">Mitochondrial fission factor</fullName>
    </recommendedName>
</protein>
<reference evidence="12" key="1">
    <citation type="submission" date="2022-12" db="EMBL/GenBank/DDBJ databases">
        <authorList>
            <person name="Alioto T."/>
            <person name="Alioto T."/>
            <person name="Gomez Garrido J."/>
        </authorList>
    </citation>
    <scope>NUCLEOTIDE SEQUENCE</scope>
</reference>
<keyword evidence="13" id="KW-1185">Reference proteome</keyword>
<keyword evidence="4 9" id="KW-1133">Transmembrane helix</keyword>
<evidence type="ECO:0000313" key="12">
    <source>
        <dbReference type="EMBL" id="CAI5793965.1"/>
    </source>
</evidence>
<evidence type="ECO:0000313" key="13">
    <source>
        <dbReference type="Proteomes" id="UP001178461"/>
    </source>
</evidence>
<feature type="compositionally biased region" description="Pro residues" evidence="10">
    <location>
        <begin position="156"/>
        <end position="170"/>
    </location>
</feature>
<dbReference type="InterPro" id="IPR039433">
    <property type="entry name" value="Mff-like_dom"/>
</dbReference>
<organism evidence="12 13">
    <name type="scientific">Podarcis lilfordi</name>
    <name type="common">Lilford's wall lizard</name>
    <dbReference type="NCBI Taxonomy" id="74358"/>
    <lineage>
        <taxon>Eukaryota</taxon>
        <taxon>Metazoa</taxon>
        <taxon>Chordata</taxon>
        <taxon>Craniata</taxon>
        <taxon>Vertebrata</taxon>
        <taxon>Euteleostomi</taxon>
        <taxon>Lepidosauria</taxon>
        <taxon>Squamata</taxon>
        <taxon>Bifurcata</taxon>
        <taxon>Unidentata</taxon>
        <taxon>Episquamata</taxon>
        <taxon>Laterata</taxon>
        <taxon>Lacertibaenia</taxon>
        <taxon>Lacertidae</taxon>
        <taxon>Podarcis</taxon>
    </lineage>
</organism>
<dbReference type="GO" id="GO:0000266">
    <property type="term" value="P:mitochondrial fission"/>
    <property type="evidence" value="ECO:0007669"/>
    <property type="project" value="UniProtKB-UniRule"/>
</dbReference>
<evidence type="ECO:0000256" key="1">
    <source>
        <dbReference type="ARBA" id="ARBA00009806"/>
    </source>
</evidence>
<comment type="function">
    <text evidence="9">Plays a role in mitochondrial and peroxisomal fission. Promotes the recruitment and association of the fission mediator dynamin-related protein 1 (DNM1L) to the mitochondrial surface.</text>
</comment>
<comment type="similarity">
    <text evidence="1 9">Belongs to the Tango11 family.</text>
</comment>
<evidence type="ECO:0000259" key="11">
    <source>
        <dbReference type="Pfam" id="PF05644"/>
    </source>
</evidence>
<gene>
    <name evidence="12" type="ORF">PODLI_1B008609</name>
</gene>
<evidence type="ECO:0000256" key="3">
    <source>
        <dbReference type="ARBA" id="ARBA00022787"/>
    </source>
</evidence>
<sequence>MWPIWSMQLEKASCDLGFTEAINKRMQVPNRLKVAEDPSAGDLQGATLKDCPPSYQMHIPDRILVAEMTTNAADQPHFLSQLSHQPPILEEPLLEAAIQPAIYGEHPFLTFISGPGSPRRKRLAHQSRARKERALAKNPHRGLGTLHQRQDWQKPSAPPPASSTPQLPPFPSEGRIYSLQNVLQVLWFLGHQMFQLFCKPGQAQCSSLQKSVASESYPEDFGTTEALAMKKQLMKIAGRLQRLEKQRMGWHQKELLFYSVLASSCLINMWLWHKR</sequence>
<evidence type="ECO:0000256" key="10">
    <source>
        <dbReference type="SAM" id="MobiDB-lite"/>
    </source>
</evidence>
<keyword evidence="8 9" id="KW-0576">Peroxisome</keyword>
<dbReference type="GO" id="GO:0006626">
    <property type="term" value="P:protein targeting to mitochondrion"/>
    <property type="evidence" value="ECO:0007669"/>
    <property type="project" value="TreeGrafter"/>
</dbReference>
<accession>A0AA35LCS8</accession>
<evidence type="ECO:0000256" key="5">
    <source>
        <dbReference type="ARBA" id="ARBA00023054"/>
    </source>
</evidence>
<keyword evidence="6 9" id="KW-0496">Mitochondrion</keyword>
<dbReference type="Proteomes" id="UP001178461">
    <property type="component" value="Chromosome Z"/>
</dbReference>
<dbReference type="PANTHER" id="PTHR16501:SF16">
    <property type="entry name" value="MITOCHONDRIAL FISSION FACTOR"/>
    <property type="match status" value="1"/>
</dbReference>
<dbReference type="PANTHER" id="PTHR16501">
    <property type="entry name" value="TRANSPORT AND GOLGI ORGANIZATION PROTEIN 11"/>
    <property type="match status" value="1"/>
</dbReference>
<feature type="region of interest" description="Disordered" evidence="10">
    <location>
        <begin position="113"/>
        <end position="170"/>
    </location>
</feature>
<keyword evidence="5" id="KW-0175">Coiled coil</keyword>
<dbReference type="InterPro" id="IPR008518">
    <property type="entry name" value="Mff/Tango-11"/>
</dbReference>
<dbReference type="Pfam" id="PF05644">
    <property type="entry name" value="Miff"/>
    <property type="match status" value="1"/>
</dbReference>
<evidence type="ECO:0000256" key="7">
    <source>
        <dbReference type="ARBA" id="ARBA00023136"/>
    </source>
</evidence>
<dbReference type="EMBL" id="OX395140">
    <property type="protein sequence ID" value="CAI5793965.1"/>
    <property type="molecule type" value="Genomic_DNA"/>
</dbReference>
<feature type="compositionally biased region" description="Basic residues" evidence="10">
    <location>
        <begin position="118"/>
        <end position="131"/>
    </location>
</feature>
<evidence type="ECO:0000256" key="9">
    <source>
        <dbReference type="RuleBase" id="RU368040"/>
    </source>
</evidence>
<dbReference type="GO" id="GO:0090314">
    <property type="term" value="P:positive regulation of protein targeting to membrane"/>
    <property type="evidence" value="ECO:0007669"/>
    <property type="project" value="UniProtKB-UniRule"/>
</dbReference>
<dbReference type="AlphaFoldDB" id="A0AA35LCS8"/>
<keyword evidence="2 9" id="KW-0812">Transmembrane</keyword>
<evidence type="ECO:0000256" key="6">
    <source>
        <dbReference type="ARBA" id="ARBA00023128"/>
    </source>
</evidence>
<evidence type="ECO:0000256" key="2">
    <source>
        <dbReference type="ARBA" id="ARBA00022692"/>
    </source>
</evidence>
<evidence type="ECO:0000256" key="8">
    <source>
        <dbReference type="ARBA" id="ARBA00023140"/>
    </source>
</evidence>
<evidence type="ECO:0000256" key="4">
    <source>
        <dbReference type="ARBA" id="ARBA00022989"/>
    </source>
</evidence>
<dbReference type="GO" id="GO:0005777">
    <property type="term" value="C:peroxisome"/>
    <property type="evidence" value="ECO:0007669"/>
    <property type="project" value="UniProtKB-SubCell"/>
</dbReference>
<keyword evidence="3 9" id="KW-1000">Mitochondrion outer membrane</keyword>
<comment type="subcellular location">
    <subcellularLocation>
        <location evidence="9">Mitochondrion outer membrane</location>
        <topology evidence="9">Single-pass type IV membrane protein</topology>
    </subcellularLocation>
    <subcellularLocation>
        <location evidence="9">Peroxisome</location>
    </subcellularLocation>
</comment>
<keyword evidence="7 9" id="KW-0472">Membrane</keyword>
<dbReference type="GO" id="GO:0090141">
    <property type="term" value="P:positive regulation of mitochondrial fission"/>
    <property type="evidence" value="ECO:0007669"/>
    <property type="project" value="UniProtKB-UniRule"/>
</dbReference>